<reference evidence="3" key="1">
    <citation type="journal article" date="2010" name="Genome Res.">
        <title>Population genomic sequencing of Coccidioides fungi reveals recent hybridization and transposon control.</title>
        <authorList>
            <person name="Neafsey D.E."/>
            <person name="Barker B.M."/>
            <person name="Sharpton T.J."/>
            <person name="Stajich J.E."/>
            <person name="Park D.J."/>
            <person name="Whiston E."/>
            <person name="Hung C.-Y."/>
            <person name="McMahan C."/>
            <person name="White J."/>
            <person name="Sykes S."/>
            <person name="Heiman D."/>
            <person name="Young S."/>
            <person name="Zeng Q."/>
            <person name="Abouelleil A."/>
            <person name="Aftuck L."/>
            <person name="Bessette D."/>
            <person name="Brown A."/>
            <person name="FitzGerald M."/>
            <person name="Lui A."/>
            <person name="Macdonald J.P."/>
            <person name="Priest M."/>
            <person name="Orbach M.J."/>
            <person name="Galgiani J.N."/>
            <person name="Kirkland T.N."/>
            <person name="Cole G.T."/>
            <person name="Birren B.W."/>
            <person name="Henn M.R."/>
            <person name="Taylor J.W."/>
            <person name="Rounsley S.D."/>
        </authorList>
    </citation>
    <scope>NUCLEOTIDE SEQUENCE [LARGE SCALE GENOMIC DNA]</scope>
    <source>
        <strain evidence="3">H538.4</strain>
    </source>
</reference>
<feature type="compositionally biased region" description="Basic and acidic residues" evidence="1">
    <location>
        <begin position="49"/>
        <end position="67"/>
    </location>
</feature>
<dbReference type="Proteomes" id="UP000054563">
    <property type="component" value="Unassembled WGS sequence"/>
</dbReference>
<gene>
    <name evidence="2" type="ORF">CIHG_01212</name>
</gene>
<dbReference type="VEuPathDB" id="FungiDB:CIHG_01212"/>
<name>A0A0J8RDX7_COCIT</name>
<sequence length="102" mass="11677">MKRIIGAEARKKEKGRFRRVARQALNWKIAVTIHGQPRSRGSEGGEGEMLERGCGKSEKKEKEKRNDASLVQAVRRANDGTIRAVGEFEAMGERKLWRRTVW</sequence>
<evidence type="ECO:0000256" key="1">
    <source>
        <dbReference type="SAM" id="MobiDB-lite"/>
    </source>
</evidence>
<feature type="region of interest" description="Disordered" evidence="1">
    <location>
        <begin position="35"/>
        <end position="68"/>
    </location>
</feature>
<proteinExistence type="predicted"/>
<dbReference type="AlphaFoldDB" id="A0A0J8RDX7"/>
<evidence type="ECO:0000313" key="2">
    <source>
        <dbReference type="EMBL" id="KMU83430.1"/>
    </source>
</evidence>
<accession>A0A0J8RDX7</accession>
<evidence type="ECO:0000313" key="3">
    <source>
        <dbReference type="Proteomes" id="UP000054563"/>
    </source>
</evidence>
<protein>
    <submittedName>
        <fullName evidence="2">Uncharacterized protein</fullName>
    </submittedName>
</protein>
<dbReference type="EMBL" id="DS016983">
    <property type="protein sequence ID" value="KMU83430.1"/>
    <property type="molecule type" value="Genomic_DNA"/>
</dbReference>
<organism evidence="2 3">
    <name type="scientific">Coccidioides immitis H538.4</name>
    <dbReference type="NCBI Taxonomy" id="396776"/>
    <lineage>
        <taxon>Eukaryota</taxon>
        <taxon>Fungi</taxon>
        <taxon>Dikarya</taxon>
        <taxon>Ascomycota</taxon>
        <taxon>Pezizomycotina</taxon>
        <taxon>Eurotiomycetes</taxon>
        <taxon>Eurotiomycetidae</taxon>
        <taxon>Onygenales</taxon>
        <taxon>Onygenaceae</taxon>
        <taxon>Coccidioides</taxon>
    </lineage>
</organism>